<dbReference type="GO" id="GO:0008955">
    <property type="term" value="F:peptidoglycan glycosyltransferase activity"/>
    <property type="evidence" value="ECO:0007669"/>
    <property type="project" value="UniProtKB-EC"/>
</dbReference>
<evidence type="ECO:0000256" key="6">
    <source>
        <dbReference type="ARBA" id="ARBA00022670"/>
    </source>
</evidence>
<keyword evidence="10" id="KW-0133">Cell shape</keyword>
<protein>
    <submittedName>
        <fullName evidence="19">Uncharacterized protein</fullName>
    </submittedName>
</protein>
<proteinExistence type="inferred from homology"/>
<evidence type="ECO:0000256" key="2">
    <source>
        <dbReference type="ARBA" id="ARBA00007090"/>
    </source>
</evidence>
<keyword evidence="9" id="KW-0378">Hydrolase</keyword>
<dbReference type="GO" id="GO:0006508">
    <property type="term" value="P:proteolysis"/>
    <property type="evidence" value="ECO:0007669"/>
    <property type="project" value="UniProtKB-KW"/>
</dbReference>
<evidence type="ECO:0000256" key="15">
    <source>
        <dbReference type="ARBA" id="ARBA00034000"/>
    </source>
</evidence>
<name>A0A2H0UF89_9BACT</name>
<dbReference type="NCBIfam" id="TIGR02074">
    <property type="entry name" value="PBP_1a_fam"/>
    <property type="match status" value="1"/>
</dbReference>
<dbReference type="InterPro" id="IPR050396">
    <property type="entry name" value="Glycosyltr_51/Transpeptidase"/>
</dbReference>
<dbReference type="GO" id="GO:0008360">
    <property type="term" value="P:regulation of cell shape"/>
    <property type="evidence" value="ECO:0007669"/>
    <property type="project" value="UniProtKB-KW"/>
</dbReference>
<dbReference type="EMBL" id="PFBH01000016">
    <property type="protein sequence ID" value="PIR85067.1"/>
    <property type="molecule type" value="Genomic_DNA"/>
</dbReference>
<dbReference type="Gene3D" id="1.10.3810.10">
    <property type="entry name" value="Biosynthetic peptidoglycan transglycosylase-like"/>
    <property type="match status" value="1"/>
</dbReference>
<dbReference type="GO" id="GO:0009002">
    <property type="term" value="F:serine-type D-Ala-D-Ala carboxypeptidase activity"/>
    <property type="evidence" value="ECO:0007669"/>
    <property type="project" value="UniProtKB-EC"/>
</dbReference>
<dbReference type="GO" id="GO:0005886">
    <property type="term" value="C:plasma membrane"/>
    <property type="evidence" value="ECO:0007669"/>
    <property type="project" value="UniProtKB-SubCell"/>
</dbReference>
<keyword evidence="7" id="KW-0328">Glycosyltransferase</keyword>
<evidence type="ECO:0000256" key="9">
    <source>
        <dbReference type="ARBA" id="ARBA00022801"/>
    </source>
</evidence>
<evidence type="ECO:0000256" key="16">
    <source>
        <dbReference type="ARBA" id="ARBA00049902"/>
    </source>
</evidence>
<evidence type="ECO:0000256" key="10">
    <source>
        <dbReference type="ARBA" id="ARBA00022960"/>
    </source>
</evidence>
<evidence type="ECO:0000256" key="3">
    <source>
        <dbReference type="ARBA" id="ARBA00007739"/>
    </source>
</evidence>
<evidence type="ECO:0000256" key="1">
    <source>
        <dbReference type="ARBA" id="ARBA00004236"/>
    </source>
</evidence>
<comment type="caution">
    <text evidence="19">The sequence shown here is derived from an EMBL/GenBank/DDBJ whole genome shotgun (WGS) entry which is preliminary data.</text>
</comment>
<evidence type="ECO:0000256" key="13">
    <source>
        <dbReference type="ARBA" id="ARBA00023268"/>
    </source>
</evidence>
<dbReference type="PANTHER" id="PTHR32282:SF11">
    <property type="entry name" value="PENICILLIN-BINDING PROTEIN 1B"/>
    <property type="match status" value="1"/>
</dbReference>
<keyword evidence="4" id="KW-1003">Cell membrane</keyword>
<dbReference type="InterPro" id="IPR012338">
    <property type="entry name" value="Beta-lactam/transpept-like"/>
</dbReference>
<comment type="similarity">
    <text evidence="2">In the C-terminal section; belongs to the transpeptidase family.</text>
</comment>
<dbReference type="GO" id="GO:0071555">
    <property type="term" value="P:cell wall organization"/>
    <property type="evidence" value="ECO:0007669"/>
    <property type="project" value="UniProtKB-KW"/>
</dbReference>
<evidence type="ECO:0000256" key="14">
    <source>
        <dbReference type="ARBA" id="ARBA00023316"/>
    </source>
</evidence>
<dbReference type="Proteomes" id="UP000229315">
    <property type="component" value="Unassembled WGS sequence"/>
</dbReference>
<dbReference type="SUPFAM" id="SSF56601">
    <property type="entry name" value="beta-lactamase/transpeptidase-like"/>
    <property type="match status" value="1"/>
</dbReference>
<dbReference type="InterPro" id="IPR023346">
    <property type="entry name" value="Lysozyme-like_dom_sf"/>
</dbReference>
<sequence>MAKSHIIRDILLVFFIIGLVAGGSIFIWAATFKIPDIQSLHDRKISQSAKIYDRTGEVLLYDLHKDVDRTIVPIDEISLHIRNAAVAIEDSTFYEHIGVRPIATLRAVFLQPLRGRGVQGGSTITQQVVKNSVLTSERTISRKLIEWVIALRLEQELNKEEILELYLNESPYGGTIYGVEEASQSFFGKSAEDVSLAEAAYLAALPQAPTYYSPYGNNRSALETRKNLVLSRMYELDFITNEQYQQAREEVVEFKNQVVSGIRAPHFVFFVREQLEREYGLRALEESGWRIITTIDVDLQEIGERVVKEYATTNTTDFNAENAALVAIDPKSGDILTMVGSRDYFDTEIDGNFNIALAKRQPGSAFKPFVYAQAIREGYTPETVVFDVQTQFSTTCAVDNFSNENPCYSPGNYDLTFRGPMTFRDALAQSVNVPAVKILYLVGIQDAIRLARSMGITALEGVERYGLTLVLGGGEVSLLDLVSSYGVFAAEGVRYDYRSVLRIEESDGSVVREYSTTQNRVLDANVANTISDMLSDNEARAPAFGTNSPLYFANNHVASKTGTTNDSRDAWIVGYSPNIAVGAWAGNNDNSPMVKSVAGFIIAPLWRSFMEEALEKFPKTPFPEPRSTVTEADKPVLRGVWTGSGNTIDIHSILYWVDKDNPRGPRPEDPSQDAQYASWEYSVRLWASKNGFLPTEEPQL</sequence>
<accession>A0A2H0UF89</accession>
<dbReference type="GO" id="GO:0008658">
    <property type="term" value="F:penicillin binding"/>
    <property type="evidence" value="ECO:0007669"/>
    <property type="project" value="InterPro"/>
</dbReference>
<feature type="domain" description="Penicillin-binding protein transpeptidase" evidence="17">
    <location>
        <begin position="324"/>
        <end position="591"/>
    </location>
</feature>
<keyword evidence="14" id="KW-0961">Cell wall biogenesis/degradation</keyword>
<keyword evidence="6" id="KW-0645">Protease</keyword>
<dbReference type="Gene3D" id="3.40.710.10">
    <property type="entry name" value="DD-peptidase/beta-lactamase superfamily"/>
    <property type="match status" value="1"/>
</dbReference>
<keyword evidence="11" id="KW-0573">Peptidoglycan synthesis</keyword>
<evidence type="ECO:0000259" key="17">
    <source>
        <dbReference type="Pfam" id="PF00905"/>
    </source>
</evidence>
<evidence type="ECO:0000313" key="20">
    <source>
        <dbReference type="Proteomes" id="UP000229315"/>
    </source>
</evidence>
<evidence type="ECO:0000256" key="11">
    <source>
        <dbReference type="ARBA" id="ARBA00022984"/>
    </source>
</evidence>
<keyword evidence="12" id="KW-0472">Membrane</keyword>
<dbReference type="InterPro" id="IPR001460">
    <property type="entry name" value="PCN-bd_Tpept"/>
</dbReference>
<keyword evidence="5" id="KW-0121">Carboxypeptidase</keyword>
<dbReference type="Pfam" id="PF00905">
    <property type="entry name" value="Transpeptidase"/>
    <property type="match status" value="1"/>
</dbReference>
<evidence type="ECO:0000256" key="8">
    <source>
        <dbReference type="ARBA" id="ARBA00022679"/>
    </source>
</evidence>
<evidence type="ECO:0000256" key="4">
    <source>
        <dbReference type="ARBA" id="ARBA00022475"/>
    </source>
</evidence>
<dbReference type="PANTHER" id="PTHR32282">
    <property type="entry name" value="BINDING PROTEIN TRANSPEPTIDASE, PUTATIVE-RELATED"/>
    <property type="match status" value="1"/>
</dbReference>
<evidence type="ECO:0000259" key="18">
    <source>
        <dbReference type="Pfam" id="PF00912"/>
    </source>
</evidence>
<dbReference type="GO" id="GO:0009252">
    <property type="term" value="P:peptidoglycan biosynthetic process"/>
    <property type="evidence" value="ECO:0007669"/>
    <property type="project" value="UniProtKB-KW"/>
</dbReference>
<gene>
    <name evidence="19" type="ORF">COU15_02745</name>
</gene>
<keyword evidence="8" id="KW-0808">Transferase</keyword>
<dbReference type="InterPro" id="IPR001264">
    <property type="entry name" value="Glyco_trans_51"/>
</dbReference>
<evidence type="ECO:0000256" key="12">
    <source>
        <dbReference type="ARBA" id="ARBA00023136"/>
    </source>
</evidence>
<comment type="subcellular location">
    <subcellularLocation>
        <location evidence="1">Cell membrane</location>
    </subcellularLocation>
</comment>
<evidence type="ECO:0000313" key="19">
    <source>
        <dbReference type="EMBL" id="PIR85067.1"/>
    </source>
</evidence>
<evidence type="ECO:0000256" key="7">
    <source>
        <dbReference type="ARBA" id="ARBA00022676"/>
    </source>
</evidence>
<reference evidence="20" key="1">
    <citation type="submission" date="2017-09" db="EMBL/GenBank/DDBJ databases">
        <title>Depth-based differentiation of microbial function through sediment-hosted aquifers and enrichment of novel symbionts in the deep terrestrial subsurface.</title>
        <authorList>
            <person name="Probst A.J."/>
            <person name="Ladd B."/>
            <person name="Jarett J.K."/>
            <person name="Geller-Mcgrath D.E."/>
            <person name="Sieber C.M.K."/>
            <person name="Emerson J.B."/>
            <person name="Anantharaman K."/>
            <person name="Thomas B.C."/>
            <person name="Malmstrom R."/>
            <person name="Stieglmeier M."/>
            <person name="Klingl A."/>
            <person name="Woyke T."/>
            <person name="Ryan C.M."/>
            <person name="Banfield J.F."/>
        </authorList>
    </citation>
    <scope>NUCLEOTIDE SEQUENCE [LARGE SCALE GENOMIC DNA]</scope>
</reference>
<comment type="catalytic activity">
    <reaction evidence="15">
        <text>Preferential cleavage: (Ac)2-L-Lys-D-Ala-|-D-Ala. Also transpeptidation of peptidyl-alanyl moieties that are N-acyl substituents of D-alanine.</text>
        <dbReference type="EC" id="3.4.16.4"/>
    </reaction>
</comment>
<comment type="catalytic activity">
    <reaction evidence="16">
        <text>[GlcNAc-(1-&gt;4)-Mur2Ac(oyl-L-Ala-gamma-D-Glu-L-Lys-D-Ala-D-Ala)](n)-di-trans,octa-cis-undecaprenyl diphosphate + beta-D-GlcNAc-(1-&gt;4)-Mur2Ac(oyl-L-Ala-gamma-D-Glu-L-Lys-D-Ala-D-Ala)-di-trans,octa-cis-undecaprenyl diphosphate = [GlcNAc-(1-&gt;4)-Mur2Ac(oyl-L-Ala-gamma-D-Glu-L-Lys-D-Ala-D-Ala)](n+1)-di-trans,octa-cis-undecaprenyl diphosphate + di-trans,octa-cis-undecaprenyl diphosphate + H(+)</text>
        <dbReference type="Rhea" id="RHEA:23708"/>
        <dbReference type="Rhea" id="RHEA-COMP:9602"/>
        <dbReference type="Rhea" id="RHEA-COMP:9603"/>
        <dbReference type="ChEBI" id="CHEBI:15378"/>
        <dbReference type="ChEBI" id="CHEBI:58405"/>
        <dbReference type="ChEBI" id="CHEBI:60033"/>
        <dbReference type="ChEBI" id="CHEBI:78435"/>
        <dbReference type="EC" id="2.4.99.28"/>
    </reaction>
</comment>
<organism evidence="19 20">
    <name type="scientific">Candidatus Kaiserbacteria bacterium CG10_big_fil_rev_8_21_14_0_10_45_20</name>
    <dbReference type="NCBI Taxonomy" id="1974607"/>
    <lineage>
        <taxon>Bacteria</taxon>
        <taxon>Candidatus Kaiseribacteriota</taxon>
    </lineage>
</organism>
<dbReference type="Pfam" id="PF00912">
    <property type="entry name" value="Transgly"/>
    <property type="match status" value="1"/>
</dbReference>
<dbReference type="FunFam" id="1.10.3810.10:FF:000001">
    <property type="entry name" value="Penicillin-binding protein 1A"/>
    <property type="match status" value="1"/>
</dbReference>
<dbReference type="GO" id="GO:0030288">
    <property type="term" value="C:outer membrane-bounded periplasmic space"/>
    <property type="evidence" value="ECO:0007669"/>
    <property type="project" value="TreeGrafter"/>
</dbReference>
<dbReference type="AlphaFoldDB" id="A0A2H0UF89"/>
<feature type="domain" description="Glycosyl transferase family 51" evidence="18">
    <location>
        <begin position="62"/>
        <end position="233"/>
    </location>
</feature>
<keyword evidence="13" id="KW-0511">Multifunctional enzyme</keyword>
<dbReference type="SUPFAM" id="SSF53955">
    <property type="entry name" value="Lysozyme-like"/>
    <property type="match status" value="1"/>
</dbReference>
<evidence type="ECO:0000256" key="5">
    <source>
        <dbReference type="ARBA" id="ARBA00022645"/>
    </source>
</evidence>
<comment type="similarity">
    <text evidence="3">In the N-terminal section; belongs to the glycosyltransferase 51 family.</text>
</comment>
<dbReference type="InterPro" id="IPR036950">
    <property type="entry name" value="PBP_transglycosylase"/>
</dbReference>